<dbReference type="RefSeq" id="WP_205116131.1">
    <property type="nucleotide sequence ID" value="NZ_JAFBCM010000001.1"/>
</dbReference>
<organism evidence="3 4">
    <name type="scientific">Tenggerimyces flavus</name>
    <dbReference type="NCBI Taxonomy" id="1708749"/>
    <lineage>
        <taxon>Bacteria</taxon>
        <taxon>Bacillati</taxon>
        <taxon>Actinomycetota</taxon>
        <taxon>Actinomycetes</taxon>
        <taxon>Propionibacteriales</taxon>
        <taxon>Nocardioidaceae</taxon>
        <taxon>Tenggerimyces</taxon>
    </lineage>
</organism>
<reference evidence="4" key="1">
    <citation type="journal article" date="2019" name="Int. J. Syst. Evol. Microbiol.">
        <title>The Global Catalogue of Microorganisms (GCM) 10K type strain sequencing project: providing services to taxonomists for standard genome sequencing and annotation.</title>
        <authorList>
            <consortium name="The Broad Institute Genomics Platform"/>
            <consortium name="The Broad Institute Genome Sequencing Center for Infectious Disease"/>
            <person name="Wu L."/>
            <person name="Ma J."/>
        </authorList>
    </citation>
    <scope>NUCLEOTIDE SEQUENCE [LARGE SCALE GENOMIC DNA]</scope>
    <source>
        <strain evidence="4">CGMCC 4.7241</strain>
    </source>
</reference>
<comment type="caution">
    <text evidence="3">The sequence shown here is derived from an EMBL/GenBank/DDBJ whole genome shotgun (WGS) entry which is preliminary data.</text>
</comment>
<feature type="signal peptide" evidence="2">
    <location>
        <begin position="1"/>
        <end position="21"/>
    </location>
</feature>
<name>A0ABV7YI61_9ACTN</name>
<protein>
    <recommendedName>
        <fullName evidence="5">PknH-like extracellular domain-containing protein</fullName>
    </recommendedName>
</protein>
<evidence type="ECO:0008006" key="5">
    <source>
        <dbReference type="Google" id="ProtNLM"/>
    </source>
</evidence>
<gene>
    <name evidence="3" type="ORF">ACFOUW_24610</name>
</gene>
<accession>A0ABV7YI61</accession>
<dbReference type="EMBL" id="JBHRZH010000022">
    <property type="protein sequence ID" value="MFC3764039.1"/>
    <property type="molecule type" value="Genomic_DNA"/>
</dbReference>
<feature type="chain" id="PRO_5046988679" description="PknH-like extracellular domain-containing protein" evidence="2">
    <location>
        <begin position="22"/>
        <end position="233"/>
    </location>
</feature>
<evidence type="ECO:0000313" key="4">
    <source>
        <dbReference type="Proteomes" id="UP001595699"/>
    </source>
</evidence>
<sequence>MPRDRRILALAFAAAALTALAGCGSGDDPKPAAAAQEVKAKPTKEAPAAKPRLEPELLKSAVDKSVLRAKDIGHKVEVQDQDDSLDVPTNDICAKEWKSNGFRVARHQDFFWKDAEVAELVVSTEVVAYEPGQAKAALAEIEKAIGDCDGWKHDQGEMDKVAVTAAPDGALAESFAWKGVDERKDGDYNYLATYQVRGDLLSAVYVWADDSSDAKEIAGDLTEKAAERLEKSG</sequence>
<dbReference type="PROSITE" id="PS51257">
    <property type="entry name" value="PROKAR_LIPOPROTEIN"/>
    <property type="match status" value="1"/>
</dbReference>
<feature type="region of interest" description="Disordered" evidence="1">
    <location>
        <begin position="24"/>
        <end position="55"/>
    </location>
</feature>
<evidence type="ECO:0000256" key="2">
    <source>
        <dbReference type="SAM" id="SignalP"/>
    </source>
</evidence>
<dbReference type="Proteomes" id="UP001595699">
    <property type="component" value="Unassembled WGS sequence"/>
</dbReference>
<evidence type="ECO:0000313" key="3">
    <source>
        <dbReference type="EMBL" id="MFC3764039.1"/>
    </source>
</evidence>
<evidence type="ECO:0000256" key="1">
    <source>
        <dbReference type="SAM" id="MobiDB-lite"/>
    </source>
</evidence>
<keyword evidence="4" id="KW-1185">Reference proteome</keyword>
<keyword evidence="2" id="KW-0732">Signal</keyword>
<proteinExistence type="predicted"/>